<protein>
    <submittedName>
        <fullName evidence="2">Uncharacterized protein</fullName>
    </submittedName>
</protein>
<feature type="compositionally biased region" description="Basic and acidic residues" evidence="1">
    <location>
        <begin position="64"/>
        <end position="81"/>
    </location>
</feature>
<dbReference type="AlphaFoldDB" id="A0A090D5S0"/>
<name>A0A090D5S0_PODAN</name>
<keyword evidence="3" id="KW-1185">Reference proteome</keyword>
<feature type="region of interest" description="Disordered" evidence="1">
    <location>
        <begin position="1"/>
        <end position="86"/>
    </location>
</feature>
<feature type="compositionally biased region" description="Low complexity" evidence="1">
    <location>
        <begin position="355"/>
        <end position="367"/>
    </location>
</feature>
<accession>A0A090D5S0</accession>
<organism evidence="2 3">
    <name type="scientific">Podospora anserina (strain S / ATCC MYA-4624 / DSM 980 / FGSC 10383)</name>
    <name type="common">Pleurage anserina</name>
    <dbReference type="NCBI Taxonomy" id="515849"/>
    <lineage>
        <taxon>Eukaryota</taxon>
        <taxon>Fungi</taxon>
        <taxon>Dikarya</taxon>
        <taxon>Ascomycota</taxon>
        <taxon>Pezizomycotina</taxon>
        <taxon>Sordariomycetes</taxon>
        <taxon>Sordariomycetidae</taxon>
        <taxon>Sordariales</taxon>
        <taxon>Podosporaceae</taxon>
        <taxon>Podospora</taxon>
        <taxon>Podospora anserina</taxon>
    </lineage>
</organism>
<feature type="region of interest" description="Disordered" evidence="1">
    <location>
        <begin position="355"/>
        <end position="408"/>
    </location>
</feature>
<dbReference type="Proteomes" id="UP000001197">
    <property type="component" value="Chromosome 2"/>
</dbReference>
<reference evidence="2 3" key="1">
    <citation type="journal article" date="2008" name="Genome Biol.">
        <title>The genome sequence of the model ascomycete fungus Podospora anserina.</title>
        <authorList>
            <person name="Espagne E."/>
            <person name="Lespinet O."/>
            <person name="Malagnac F."/>
            <person name="Da Silva C."/>
            <person name="Jaillon O."/>
            <person name="Porcel B.M."/>
            <person name="Couloux A."/>
            <person name="Aury J.-M."/>
            <person name="Segurens B."/>
            <person name="Poulain J."/>
            <person name="Anthouard V."/>
            <person name="Grossetete S."/>
            <person name="Khalili H."/>
            <person name="Coppin E."/>
            <person name="Dequard-Chablat M."/>
            <person name="Picard M."/>
            <person name="Contamine V."/>
            <person name="Arnaise S."/>
            <person name="Bourdais A."/>
            <person name="Berteaux-Lecellier V."/>
            <person name="Gautheret D."/>
            <person name="de Vries R.P."/>
            <person name="Battaglia E."/>
            <person name="Coutinho P.M."/>
            <person name="Danchin E.G.J."/>
            <person name="Henrissat B."/>
            <person name="El Khoury R."/>
            <person name="Sainsard-Chanet A."/>
            <person name="Boivin A."/>
            <person name="Pinan-Lucarre B."/>
            <person name="Sellem C.H."/>
            <person name="Debuchy R."/>
            <person name="Wincker P."/>
            <person name="Weissenbach J."/>
            <person name="Silar P."/>
        </authorList>
    </citation>
    <scope>NUCLEOTIDE SEQUENCE [LARGE SCALE GENOMIC DNA]</scope>
    <source>
        <strain evidence="3">S / ATCC MYA-4624 / DSM 980 / FGSC 10383</strain>
    </source>
</reference>
<evidence type="ECO:0000313" key="3">
    <source>
        <dbReference type="Proteomes" id="UP000001197"/>
    </source>
</evidence>
<feature type="compositionally biased region" description="Pro residues" evidence="1">
    <location>
        <begin position="30"/>
        <end position="41"/>
    </location>
</feature>
<dbReference type="EMBL" id="FO904937">
    <property type="protein sequence ID" value="CDP26293.1"/>
    <property type="molecule type" value="Genomic_DNA"/>
</dbReference>
<evidence type="ECO:0000313" key="2">
    <source>
        <dbReference type="EMBL" id="CDP26293.1"/>
    </source>
</evidence>
<reference evidence="3" key="2">
    <citation type="journal article" date="2014" name="Genetics">
        <title>Maintaining two mating types: Structure of the mating type locus and its role in heterokaryosis in Podospora anserina.</title>
        <authorList>
            <person name="Grognet P."/>
            <person name="Bidard F."/>
            <person name="Kuchly C."/>
            <person name="Tong L.C.H."/>
            <person name="Coppin E."/>
            <person name="Benkhali J.A."/>
            <person name="Couloux A."/>
            <person name="Wincker P."/>
            <person name="Debuchy R."/>
            <person name="Silar P."/>
        </authorList>
    </citation>
    <scope>GENOME REANNOTATION</scope>
    <source>
        <strain evidence="3">S / ATCC MYA-4624 / DSM 980 / FGSC 10383</strain>
    </source>
</reference>
<feature type="compositionally biased region" description="Basic and acidic residues" evidence="1">
    <location>
        <begin position="368"/>
        <end position="377"/>
    </location>
</feature>
<sequence>MCKGPSRFYASSGYGNSCQGSRSSSSRPRSPSPPPPPPPPAISTLMIIPPLIDTSGPHTLSPFEPRDHSLPDRDDEGKGKSPEVFTPISPFNPAKSAFEVIPKWNQPPPYPGSTTTYPPGYNFILYLKILINWYNTYHPTGHLGTFGSTICYHIFHPTNLAPFHQTTLREHWATQPRVYTCPSCPLPYSSCPHRCFTPHAGKFFGLSNDPTILLDDLLTCFGPENHDLNDHNWGKIPRIEFQSLEQYEMFLLGGLYTMDNNLKRNMETRLFQIHGFYVHFEKMVRELEGGVEGLLELYRGVVDLRNGEGEGRILGGVLEEIRRREKEEVMRKKRRWGDRGNMEEVMVGCDGVSTVSSGSSEGCVGSDKAADNDKRDGGFPSPTKKRKSVGTTDDEEDEDALGGRLLRI</sequence>
<proteinExistence type="predicted"/>
<evidence type="ECO:0000256" key="1">
    <source>
        <dbReference type="SAM" id="MobiDB-lite"/>
    </source>
</evidence>
<dbReference type="InParanoid" id="A0A090D5S0"/>